<gene>
    <name evidence="2" type="ORF">Bhyg_13874</name>
</gene>
<name>A0A9Q0MPG2_9DIPT</name>
<dbReference type="PANTHER" id="PTHR21879:SF8">
    <property type="entry name" value="OSIRIS 23"/>
    <property type="match status" value="1"/>
</dbReference>
<organism evidence="2 3">
    <name type="scientific">Pseudolycoriella hygida</name>
    <dbReference type="NCBI Taxonomy" id="35572"/>
    <lineage>
        <taxon>Eukaryota</taxon>
        <taxon>Metazoa</taxon>
        <taxon>Ecdysozoa</taxon>
        <taxon>Arthropoda</taxon>
        <taxon>Hexapoda</taxon>
        <taxon>Insecta</taxon>
        <taxon>Pterygota</taxon>
        <taxon>Neoptera</taxon>
        <taxon>Endopterygota</taxon>
        <taxon>Diptera</taxon>
        <taxon>Nematocera</taxon>
        <taxon>Sciaroidea</taxon>
        <taxon>Sciaridae</taxon>
        <taxon>Pseudolycoriella</taxon>
    </lineage>
</organism>
<evidence type="ECO:0000256" key="1">
    <source>
        <dbReference type="SAM" id="Phobius"/>
    </source>
</evidence>
<dbReference type="EMBL" id="WJQU01000004">
    <property type="protein sequence ID" value="KAJ6635289.1"/>
    <property type="molecule type" value="Genomic_DNA"/>
</dbReference>
<dbReference type="GO" id="GO:0016020">
    <property type="term" value="C:membrane"/>
    <property type="evidence" value="ECO:0007669"/>
    <property type="project" value="TreeGrafter"/>
</dbReference>
<reference evidence="2" key="1">
    <citation type="submission" date="2022-07" db="EMBL/GenBank/DDBJ databases">
        <authorList>
            <person name="Trinca V."/>
            <person name="Uliana J.V.C."/>
            <person name="Torres T.T."/>
            <person name="Ward R.J."/>
            <person name="Monesi N."/>
        </authorList>
    </citation>
    <scope>NUCLEOTIDE SEQUENCE</scope>
    <source>
        <strain evidence="2">HSMRA1968</strain>
        <tissue evidence="2">Whole embryos</tissue>
    </source>
</reference>
<feature type="transmembrane region" description="Helical" evidence="1">
    <location>
        <begin position="6"/>
        <end position="29"/>
    </location>
</feature>
<feature type="transmembrane region" description="Helical" evidence="1">
    <location>
        <begin position="141"/>
        <end position="160"/>
    </location>
</feature>
<proteinExistence type="predicted"/>
<keyword evidence="3" id="KW-1185">Reference proteome</keyword>
<comment type="caution">
    <text evidence="2">The sequence shown here is derived from an EMBL/GenBank/DDBJ whole genome shotgun (WGS) entry which is preliminary data.</text>
</comment>
<sequence length="224" mass="25588">MDKKTIYILFLFNGYVFCGSSVASSWIRFAEAFKHSVKHCSFDLQMFDCMKQSTLQVFDKMITSDVIPLTLDVRLVRKKEVIDSESRNSTDRSGAVLNVAPWAEHILKNIMKVFRTHSLNIDLKRMFVSGRGPHRRRNPMFPMMIFGVTALGVFTIPMGFQFLSVLGGKALLLSKMALMLAIMNGLKRVAKSGVHYGLYHTDHPHHGYHYLDRGDTNRPRSIEM</sequence>
<protein>
    <submittedName>
        <fullName evidence="2">Uncharacterized protein</fullName>
    </submittedName>
</protein>
<dbReference type="OrthoDB" id="7683472at2759"/>
<dbReference type="Pfam" id="PF07898">
    <property type="entry name" value="DUF1676"/>
    <property type="match status" value="1"/>
</dbReference>
<dbReference type="Proteomes" id="UP001151699">
    <property type="component" value="Chromosome C"/>
</dbReference>
<dbReference type="InterPro" id="IPR012464">
    <property type="entry name" value="DUF1676"/>
</dbReference>
<accession>A0A9Q0MPG2</accession>
<dbReference type="PANTHER" id="PTHR21879">
    <property type="entry name" value="FI03362P-RELATED-RELATED"/>
    <property type="match status" value="1"/>
</dbReference>
<dbReference type="AlphaFoldDB" id="A0A9Q0MPG2"/>
<evidence type="ECO:0000313" key="3">
    <source>
        <dbReference type="Proteomes" id="UP001151699"/>
    </source>
</evidence>
<evidence type="ECO:0000313" key="2">
    <source>
        <dbReference type="EMBL" id="KAJ6635289.1"/>
    </source>
</evidence>
<keyword evidence="1" id="KW-1133">Transmembrane helix</keyword>
<keyword evidence="1" id="KW-0812">Transmembrane</keyword>
<keyword evidence="1" id="KW-0472">Membrane</keyword>